<proteinExistence type="predicted"/>
<dbReference type="SUPFAM" id="SSF46689">
    <property type="entry name" value="Homeodomain-like"/>
    <property type="match status" value="1"/>
</dbReference>
<dbReference type="Pfam" id="PF00440">
    <property type="entry name" value="TetR_N"/>
    <property type="match status" value="1"/>
</dbReference>
<sequence length="239" mass="24231">MEQDSRLGEGSSAEGGGGAASGEGGGEAASGEGPSAVPGTRRPGGRTAKVRRAVLDATQETLAASGFHTLNMDRIAASAGVGKTTVYRRWGSPVGLVADLLDDMAEQSLRAADTGGLAGDLRANAALVLETLTDPRMGAVFRAVIAAAACDEECARALGGFYRTRLAEWAPVGERAVARGELPAGTDPLELLRAVSAPLYYRFVVTHEEPTPADAERAVTAALAAAAAGAFVPGAADAR</sequence>
<keyword evidence="3" id="KW-0804">Transcription</keyword>
<reference evidence="7 10" key="1">
    <citation type="journal article" date="2014" name="Int. J. Syst. Evol. Microbiol.">
        <title>Complete genome sequence of Corynebacterium casei LMG S-19264T (=DSM 44701T), isolated from a smear-ripened cheese.</title>
        <authorList>
            <consortium name="US DOE Joint Genome Institute (JGI-PGF)"/>
            <person name="Walter F."/>
            <person name="Albersmeier A."/>
            <person name="Kalinowski J."/>
            <person name="Ruckert C."/>
        </authorList>
    </citation>
    <scope>NUCLEOTIDE SEQUENCE [LARGE SCALE GENOMIC DNA]</scope>
    <source>
        <strain evidence="7 10">JCM 4205</strain>
    </source>
</reference>
<dbReference type="InterPro" id="IPR050109">
    <property type="entry name" value="HTH-type_TetR-like_transc_reg"/>
</dbReference>
<name>A0AAV4KPX5_9ACTN</name>
<gene>
    <name evidence="8" type="ORF">CP977_10290</name>
    <name evidence="7" type="ORF">GCM10010497_51340</name>
</gene>
<evidence type="ECO:0000256" key="3">
    <source>
        <dbReference type="ARBA" id="ARBA00023163"/>
    </source>
</evidence>
<dbReference type="InterPro" id="IPR001647">
    <property type="entry name" value="HTH_TetR"/>
</dbReference>
<dbReference type="Gene3D" id="1.10.10.60">
    <property type="entry name" value="Homeodomain-like"/>
    <property type="match status" value="1"/>
</dbReference>
<evidence type="ECO:0000313" key="8">
    <source>
        <dbReference type="EMBL" id="QEV32521.1"/>
    </source>
</evidence>
<dbReference type="Pfam" id="PF16859">
    <property type="entry name" value="TetR_C_11"/>
    <property type="match status" value="1"/>
</dbReference>
<dbReference type="PANTHER" id="PTHR30055:SF148">
    <property type="entry name" value="TETR-FAMILY TRANSCRIPTIONAL REGULATOR"/>
    <property type="match status" value="1"/>
</dbReference>
<evidence type="ECO:0000256" key="5">
    <source>
        <dbReference type="SAM" id="MobiDB-lite"/>
    </source>
</evidence>
<feature type="DNA-binding region" description="H-T-H motif" evidence="4">
    <location>
        <begin position="71"/>
        <end position="90"/>
    </location>
</feature>
<reference evidence="8 9" key="2">
    <citation type="submission" date="2017-09" db="EMBL/GenBank/DDBJ databases">
        <authorList>
            <person name="Lee N."/>
            <person name="Cho B.-K."/>
        </authorList>
    </citation>
    <scope>NUCLEOTIDE SEQUENCE [LARGE SCALE GENOMIC DNA]</scope>
    <source>
        <strain evidence="8 9">ATCC 19740</strain>
    </source>
</reference>
<dbReference type="SUPFAM" id="SSF48498">
    <property type="entry name" value="Tetracyclin repressor-like, C-terminal domain"/>
    <property type="match status" value="1"/>
</dbReference>
<dbReference type="InterPro" id="IPR036271">
    <property type="entry name" value="Tet_transcr_reg_TetR-rel_C_sf"/>
</dbReference>
<evidence type="ECO:0000313" key="10">
    <source>
        <dbReference type="Proteomes" id="UP000642014"/>
    </source>
</evidence>
<dbReference type="AlphaFoldDB" id="A0AAV4KPX5"/>
<dbReference type="Gene3D" id="1.10.357.10">
    <property type="entry name" value="Tetracycline Repressor, domain 2"/>
    <property type="match status" value="1"/>
</dbReference>
<feature type="domain" description="HTH tetR-type" evidence="6">
    <location>
        <begin position="48"/>
        <end position="108"/>
    </location>
</feature>
<accession>A0AAV4KPX5</accession>
<dbReference type="EMBL" id="CP023693">
    <property type="protein sequence ID" value="QEV32521.1"/>
    <property type="molecule type" value="Genomic_DNA"/>
</dbReference>
<organism evidence="7 10">
    <name type="scientific">Streptomyces cinereoruber</name>
    <dbReference type="NCBI Taxonomy" id="67260"/>
    <lineage>
        <taxon>Bacteria</taxon>
        <taxon>Bacillati</taxon>
        <taxon>Actinomycetota</taxon>
        <taxon>Actinomycetes</taxon>
        <taxon>Kitasatosporales</taxon>
        <taxon>Streptomycetaceae</taxon>
        <taxon>Streptomyces</taxon>
    </lineage>
</organism>
<dbReference type="InterPro" id="IPR009057">
    <property type="entry name" value="Homeodomain-like_sf"/>
</dbReference>
<dbReference type="EMBL" id="BMSJ01000010">
    <property type="protein sequence ID" value="GGR41745.1"/>
    <property type="molecule type" value="Genomic_DNA"/>
</dbReference>
<protein>
    <submittedName>
        <fullName evidence="8">TetR/AcrR family transcriptional regulator</fullName>
    </submittedName>
</protein>
<keyword evidence="9" id="KW-1185">Reference proteome</keyword>
<evidence type="ECO:0000259" key="6">
    <source>
        <dbReference type="PROSITE" id="PS50977"/>
    </source>
</evidence>
<evidence type="ECO:0000256" key="4">
    <source>
        <dbReference type="PROSITE-ProRule" id="PRU00335"/>
    </source>
</evidence>
<reference evidence="7" key="3">
    <citation type="submission" date="2023-08" db="EMBL/GenBank/DDBJ databases">
        <authorList>
            <person name="Sun Q."/>
            <person name="Ohkuma M."/>
        </authorList>
    </citation>
    <scope>NUCLEOTIDE SEQUENCE</scope>
    <source>
        <strain evidence="7">JCM 4205</strain>
    </source>
</reference>
<evidence type="ECO:0000313" key="9">
    <source>
        <dbReference type="Proteomes" id="UP000326029"/>
    </source>
</evidence>
<keyword evidence="2 4" id="KW-0238">DNA-binding</keyword>
<evidence type="ECO:0000313" key="7">
    <source>
        <dbReference type="EMBL" id="GGR41745.1"/>
    </source>
</evidence>
<feature type="compositionally biased region" description="Gly residues" evidence="5">
    <location>
        <begin position="13"/>
        <end position="28"/>
    </location>
</feature>
<keyword evidence="1" id="KW-0805">Transcription regulation</keyword>
<dbReference type="GO" id="GO:0000976">
    <property type="term" value="F:transcription cis-regulatory region binding"/>
    <property type="evidence" value="ECO:0007669"/>
    <property type="project" value="TreeGrafter"/>
</dbReference>
<evidence type="ECO:0000256" key="2">
    <source>
        <dbReference type="ARBA" id="ARBA00023125"/>
    </source>
</evidence>
<dbReference type="Proteomes" id="UP000326029">
    <property type="component" value="Chromosome"/>
</dbReference>
<dbReference type="PANTHER" id="PTHR30055">
    <property type="entry name" value="HTH-TYPE TRANSCRIPTIONAL REGULATOR RUTR"/>
    <property type="match status" value="1"/>
</dbReference>
<dbReference type="PROSITE" id="PS50977">
    <property type="entry name" value="HTH_TETR_2"/>
    <property type="match status" value="1"/>
</dbReference>
<dbReference type="InterPro" id="IPR011075">
    <property type="entry name" value="TetR_C"/>
</dbReference>
<evidence type="ECO:0000256" key="1">
    <source>
        <dbReference type="ARBA" id="ARBA00023015"/>
    </source>
</evidence>
<dbReference type="GO" id="GO:0003700">
    <property type="term" value="F:DNA-binding transcription factor activity"/>
    <property type="evidence" value="ECO:0007669"/>
    <property type="project" value="TreeGrafter"/>
</dbReference>
<feature type="region of interest" description="Disordered" evidence="5">
    <location>
        <begin position="1"/>
        <end position="47"/>
    </location>
</feature>
<dbReference type="Proteomes" id="UP000642014">
    <property type="component" value="Unassembled WGS sequence"/>
</dbReference>